<comment type="caution">
    <text evidence="4">The sequence shown here is derived from an EMBL/GenBank/DDBJ whole genome shotgun (WGS) entry which is preliminary data.</text>
</comment>
<name>A0A2M8M5I5_9ACTN</name>
<feature type="repeat" description="WD" evidence="3">
    <location>
        <begin position="41"/>
        <end position="82"/>
    </location>
</feature>
<protein>
    <recommendedName>
        <fullName evidence="6">WD40 repeat domain-containing protein</fullName>
    </recommendedName>
</protein>
<sequence>MIRHSSPISGVAAYGDSYVATAGYDNRVVLWDQHTRTPLTRVVHDHLANQCAFSPDGRHLVTSSSDYTARLWSVPRLRLLAVLGDHEDDVEMSVFHPAEEKIATASRDHRVRVFDFSGRLLHRFEGHRADVISVEWSHDGRELISSSDDGTIKRWSLETGGMVEDLDMGGVETDTVAIGADGTVYAGNDEGELIIVRGADRRRVPAHDAGIKRVVLGAARQLLITLSYDRTMRLWDVSGDTPQLRDSVGLPPVVWPRTCAFAGESGIVFGSFGDSYHRYDFESRAWSEEPIAPTYGLNAVAVHGDGSVLTIGDAGILWRDGTVHAEPGSLCNFLTPVGDTVVTGGQLGTVFDALTGKPVHQHRSPLNCGAAFEREGRRHVVVGAYTGEGIVLREGEGGALEHLTDLRLHDNAVKSVAVSGDLLFSVSADGGAAWQDIRTLETRHVLPDAHTRIANSCAGLGGGWFASVSRDLRLRVWSPDFSVEEIATPHRHSLKCVSADDTGRYIAVGAYNGRVTVYDRETGRWSTDVRPTPSGISSLTHDPGRGLFLASSYDGSVYEIRPDGPVVPQ</sequence>
<evidence type="ECO:0008006" key="6">
    <source>
        <dbReference type="Google" id="ProtNLM"/>
    </source>
</evidence>
<feature type="repeat" description="WD" evidence="3">
    <location>
        <begin position="204"/>
        <end position="238"/>
    </location>
</feature>
<gene>
    <name evidence="4" type="ORF">CUT44_04845</name>
</gene>
<dbReference type="AlphaFoldDB" id="A0A2M8M5I5"/>
<dbReference type="InterPro" id="IPR019775">
    <property type="entry name" value="WD40_repeat_CS"/>
</dbReference>
<evidence type="ECO:0000256" key="3">
    <source>
        <dbReference type="PROSITE-ProRule" id="PRU00221"/>
    </source>
</evidence>
<dbReference type="InterPro" id="IPR050349">
    <property type="entry name" value="WD_LIS1/nudF_dynein_reg"/>
</dbReference>
<dbReference type="InterPro" id="IPR036322">
    <property type="entry name" value="WD40_repeat_dom_sf"/>
</dbReference>
<dbReference type="InterPro" id="IPR020472">
    <property type="entry name" value="WD40_PAC1"/>
</dbReference>
<keyword evidence="5" id="KW-1185">Reference proteome</keyword>
<dbReference type="PROSITE" id="PS00678">
    <property type="entry name" value="WD_REPEATS_1"/>
    <property type="match status" value="1"/>
</dbReference>
<dbReference type="PANTHER" id="PTHR44129">
    <property type="entry name" value="WD REPEAT-CONTAINING PROTEIN POP1"/>
    <property type="match status" value="1"/>
</dbReference>
<accession>A0A2M8M5I5</accession>
<dbReference type="PRINTS" id="PR00320">
    <property type="entry name" value="GPROTEINBRPT"/>
</dbReference>
<organism evidence="4 5">
    <name type="scientific">Streptomyces carminius</name>
    <dbReference type="NCBI Taxonomy" id="2665496"/>
    <lineage>
        <taxon>Bacteria</taxon>
        <taxon>Bacillati</taxon>
        <taxon>Actinomycetota</taxon>
        <taxon>Actinomycetes</taxon>
        <taxon>Kitasatosporales</taxon>
        <taxon>Streptomycetaceae</taxon>
        <taxon>Streptomyces</taxon>
    </lineage>
</organism>
<dbReference type="Pfam" id="PF00400">
    <property type="entry name" value="WD40"/>
    <property type="match status" value="6"/>
</dbReference>
<dbReference type="SUPFAM" id="SSF50998">
    <property type="entry name" value="Quinoprotein alcohol dehydrogenase-like"/>
    <property type="match status" value="1"/>
</dbReference>
<proteinExistence type="predicted"/>
<keyword evidence="1 3" id="KW-0853">WD repeat</keyword>
<feature type="repeat" description="WD" evidence="3">
    <location>
        <begin position="124"/>
        <end position="165"/>
    </location>
</feature>
<feature type="repeat" description="WD" evidence="3">
    <location>
        <begin position="1"/>
        <end position="41"/>
    </location>
</feature>
<dbReference type="InterPro" id="IPR015943">
    <property type="entry name" value="WD40/YVTN_repeat-like_dom_sf"/>
</dbReference>
<dbReference type="Proteomes" id="UP000230407">
    <property type="component" value="Unassembled WGS sequence"/>
</dbReference>
<feature type="repeat" description="WD" evidence="3">
    <location>
        <begin position="83"/>
        <end position="117"/>
    </location>
</feature>
<dbReference type="PROSITE" id="PS50082">
    <property type="entry name" value="WD_REPEATS_2"/>
    <property type="match status" value="5"/>
</dbReference>
<dbReference type="CDD" id="cd00200">
    <property type="entry name" value="WD40"/>
    <property type="match status" value="1"/>
</dbReference>
<dbReference type="PROSITE" id="PS50294">
    <property type="entry name" value="WD_REPEATS_REGION"/>
    <property type="match status" value="3"/>
</dbReference>
<evidence type="ECO:0000256" key="2">
    <source>
        <dbReference type="ARBA" id="ARBA00022737"/>
    </source>
</evidence>
<dbReference type="InterPro" id="IPR001680">
    <property type="entry name" value="WD40_rpt"/>
</dbReference>
<evidence type="ECO:0000313" key="5">
    <source>
        <dbReference type="Proteomes" id="UP000230407"/>
    </source>
</evidence>
<dbReference type="Gene3D" id="2.130.10.10">
    <property type="entry name" value="YVTN repeat-like/Quinoprotein amine dehydrogenase"/>
    <property type="match status" value="3"/>
</dbReference>
<dbReference type="RefSeq" id="WP_100200891.1">
    <property type="nucleotide sequence ID" value="NZ_PGGW01000014.1"/>
</dbReference>
<dbReference type="InterPro" id="IPR011047">
    <property type="entry name" value="Quinoprotein_ADH-like_sf"/>
</dbReference>
<reference evidence="4 5" key="1">
    <citation type="submission" date="2017-11" db="EMBL/GenBank/DDBJ databases">
        <title>Streptomyces carmine sp. nov., a novel actinomycete isolated from Sophora alopecuroides in Xinjiang, China.</title>
        <authorList>
            <person name="Wang Y."/>
            <person name="Luo X."/>
            <person name="Wan C."/>
            <person name="Zhang L."/>
        </authorList>
    </citation>
    <scope>NUCLEOTIDE SEQUENCE [LARGE SCALE GENOMIC DNA]</scope>
    <source>
        <strain evidence="4 5">TRM SA0054</strain>
    </source>
</reference>
<evidence type="ECO:0000313" key="4">
    <source>
        <dbReference type="EMBL" id="PJE99469.1"/>
    </source>
</evidence>
<keyword evidence="2" id="KW-0677">Repeat</keyword>
<evidence type="ECO:0000256" key="1">
    <source>
        <dbReference type="ARBA" id="ARBA00022574"/>
    </source>
</evidence>
<dbReference type="SMART" id="SM00320">
    <property type="entry name" value="WD40"/>
    <property type="match status" value="9"/>
</dbReference>
<dbReference type="SUPFAM" id="SSF50978">
    <property type="entry name" value="WD40 repeat-like"/>
    <property type="match status" value="1"/>
</dbReference>
<dbReference type="EMBL" id="PGGW01000014">
    <property type="protein sequence ID" value="PJE99469.1"/>
    <property type="molecule type" value="Genomic_DNA"/>
</dbReference>